<dbReference type="EMBL" id="JBAKIA010000002">
    <property type="protein sequence ID" value="MEJ8473249.1"/>
    <property type="molecule type" value="Genomic_DNA"/>
</dbReference>
<proteinExistence type="predicted"/>
<organism evidence="2 3">
    <name type="scientific">Roseibium algae</name>
    <dbReference type="NCBI Taxonomy" id="3123038"/>
    <lineage>
        <taxon>Bacteria</taxon>
        <taxon>Pseudomonadati</taxon>
        <taxon>Pseudomonadota</taxon>
        <taxon>Alphaproteobacteria</taxon>
        <taxon>Hyphomicrobiales</taxon>
        <taxon>Stappiaceae</taxon>
        <taxon>Roseibium</taxon>
    </lineage>
</organism>
<accession>A0ABU8TGH9</accession>
<dbReference type="RefSeq" id="WP_340272811.1">
    <property type="nucleotide sequence ID" value="NZ_JBAKIA010000002.1"/>
</dbReference>
<name>A0ABU8TGH9_9HYPH</name>
<keyword evidence="1" id="KW-0732">Signal</keyword>
<evidence type="ECO:0000313" key="2">
    <source>
        <dbReference type="EMBL" id="MEJ8473249.1"/>
    </source>
</evidence>
<protein>
    <submittedName>
        <fullName evidence="2">YfdX family protein</fullName>
    </submittedName>
</protein>
<dbReference type="Gene3D" id="1.20.120.1940">
    <property type="entry name" value="YfdX protein domain"/>
    <property type="match status" value="1"/>
</dbReference>
<sequence>MTTKKATASLVALALLGGIATSSAAVYAAEAAHQPAKTVQAQAATDKAIAKDFLALSDDGMAAVGNVHAARMAIYNGDTEAAAKFLQTAQTLTANAEKDATTLDKITKTDIPANGEAAARFIPLNAQISVEDDYALKPEATGHLQKANAAMKAGDTKAAIQHAALVDENVNYTYVSVPYDVLKTNVDKAAQDLKDQKFQNANLALKAVEDSIVFNQMTVENPA</sequence>
<feature type="chain" id="PRO_5046473744" evidence="1">
    <location>
        <begin position="25"/>
        <end position="223"/>
    </location>
</feature>
<evidence type="ECO:0000256" key="1">
    <source>
        <dbReference type="SAM" id="SignalP"/>
    </source>
</evidence>
<reference evidence="2 3" key="1">
    <citation type="submission" date="2024-02" db="EMBL/GenBank/DDBJ databases">
        <title>Roseibium algae sp. nov., isolated from marine alga (Grateloupia sp.), showing potential in myo-inositol conversion.</title>
        <authorList>
            <person name="Wang Y."/>
        </authorList>
    </citation>
    <scope>NUCLEOTIDE SEQUENCE [LARGE SCALE GENOMIC DNA]</scope>
    <source>
        <strain evidence="2 3">H3510</strain>
    </source>
</reference>
<evidence type="ECO:0000313" key="3">
    <source>
        <dbReference type="Proteomes" id="UP001385499"/>
    </source>
</evidence>
<comment type="caution">
    <text evidence="2">The sequence shown here is derived from an EMBL/GenBank/DDBJ whole genome shotgun (WGS) entry which is preliminary data.</text>
</comment>
<dbReference type="Pfam" id="PF10938">
    <property type="entry name" value="YfdX"/>
    <property type="match status" value="1"/>
</dbReference>
<dbReference type="InterPro" id="IPR021236">
    <property type="entry name" value="Uncharacterised_YfdX"/>
</dbReference>
<gene>
    <name evidence="2" type="ORF">V6575_04055</name>
</gene>
<keyword evidence="3" id="KW-1185">Reference proteome</keyword>
<feature type="signal peptide" evidence="1">
    <location>
        <begin position="1"/>
        <end position="24"/>
    </location>
</feature>
<dbReference type="Proteomes" id="UP001385499">
    <property type="component" value="Unassembled WGS sequence"/>
</dbReference>
<dbReference type="Gene3D" id="6.10.250.2140">
    <property type="match status" value="1"/>
</dbReference>